<evidence type="ECO:0000313" key="3">
    <source>
        <dbReference type="Proteomes" id="UP000053263"/>
    </source>
</evidence>
<feature type="region of interest" description="Disordered" evidence="1">
    <location>
        <begin position="166"/>
        <end position="209"/>
    </location>
</feature>
<dbReference type="EMBL" id="KN832572">
    <property type="protein sequence ID" value="KII84042.1"/>
    <property type="molecule type" value="Genomic_DNA"/>
</dbReference>
<accession>A0A0C9SQT1</accession>
<protein>
    <submittedName>
        <fullName evidence="2">Uncharacterized protein</fullName>
    </submittedName>
</protein>
<feature type="compositionally biased region" description="Polar residues" evidence="1">
    <location>
        <begin position="31"/>
        <end position="40"/>
    </location>
</feature>
<proteinExistence type="predicted"/>
<sequence>MAPFSDLKQKAAKAKDASVKGFQDTKDRYSSVPTAKTNWDYNKPPPPPPPVMRSGSHVKPKPPPPKLPPPPTRYDSASSARTAESSQSSPSPASSSAPRPPPPPIARKSRPPSYQSVSAWQAEVHAQEEEDDRIDWANLSQEDKEVFFSWLDEFFARYLGQPVPLEVTRSPAPAPVAPQPRAPPPASQGLRPGPPPVVASWSKPKLPSS</sequence>
<feature type="region of interest" description="Disordered" evidence="1">
    <location>
        <begin position="1"/>
        <end position="126"/>
    </location>
</feature>
<dbReference type="PRINTS" id="PR01217">
    <property type="entry name" value="PRICHEXTENSN"/>
</dbReference>
<reference evidence="2 3" key="1">
    <citation type="submission" date="2014-06" db="EMBL/GenBank/DDBJ databases">
        <title>Evolutionary Origins and Diversification of the Mycorrhizal Mutualists.</title>
        <authorList>
            <consortium name="DOE Joint Genome Institute"/>
            <consortium name="Mycorrhizal Genomics Consortium"/>
            <person name="Kohler A."/>
            <person name="Kuo A."/>
            <person name="Nagy L.G."/>
            <person name="Floudas D."/>
            <person name="Copeland A."/>
            <person name="Barry K.W."/>
            <person name="Cichocki N."/>
            <person name="Veneault-Fourrey C."/>
            <person name="LaButti K."/>
            <person name="Lindquist E.A."/>
            <person name="Lipzen A."/>
            <person name="Lundell T."/>
            <person name="Morin E."/>
            <person name="Murat C."/>
            <person name="Riley R."/>
            <person name="Ohm R."/>
            <person name="Sun H."/>
            <person name="Tunlid A."/>
            <person name="Henrissat B."/>
            <person name="Grigoriev I.V."/>
            <person name="Hibbett D.S."/>
            <person name="Martin F."/>
        </authorList>
    </citation>
    <scope>NUCLEOTIDE SEQUENCE [LARGE SCALE GENOMIC DNA]</scope>
    <source>
        <strain evidence="2 3">FD-325 SS-3</strain>
    </source>
</reference>
<dbReference type="Proteomes" id="UP000053263">
    <property type="component" value="Unassembled WGS sequence"/>
</dbReference>
<dbReference type="HOGENOM" id="CLU_090688_0_0_1"/>
<organism evidence="2 3">
    <name type="scientific">Plicaturopsis crispa FD-325 SS-3</name>
    <dbReference type="NCBI Taxonomy" id="944288"/>
    <lineage>
        <taxon>Eukaryota</taxon>
        <taxon>Fungi</taxon>
        <taxon>Dikarya</taxon>
        <taxon>Basidiomycota</taxon>
        <taxon>Agaricomycotina</taxon>
        <taxon>Agaricomycetes</taxon>
        <taxon>Agaricomycetidae</taxon>
        <taxon>Amylocorticiales</taxon>
        <taxon>Amylocorticiaceae</taxon>
        <taxon>Plicatura</taxon>
        <taxon>Plicaturopsis crispa</taxon>
    </lineage>
</organism>
<feature type="compositionally biased region" description="Low complexity" evidence="1">
    <location>
        <begin position="76"/>
        <end position="97"/>
    </location>
</feature>
<evidence type="ECO:0000256" key="1">
    <source>
        <dbReference type="SAM" id="MobiDB-lite"/>
    </source>
</evidence>
<feature type="compositionally biased region" description="Pro residues" evidence="1">
    <location>
        <begin position="61"/>
        <end position="72"/>
    </location>
</feature>
<feature type="compositionally biased region" description="Basic and acidic residues" evidence="1">
    <location>
        <begin position="7"/>
        <end position="29"/>
    </location>
</feature>
<keyword evidence="3" id="KW-1185">Reference proteome</keyword>
<name>A0A0C9SQT1_PLICR</name>
<gene>
    <name evidence="2" type="ORF">PLICRDRAFT_57873</name>
</gene>
<dbReference type="OrthoDB" id="3357271at2759"/>
<evidence type="ECO:0000313" key="2">
    <source>
        <dbReference type="EMBL" id="KII84042.1"/>
    </source>
</evidence>
<dbReference type="AlphaFoldDB" id="A0A0C9SQT1"/>
<feature type="compositionally biased region" description="Pro residues" evidence="1">
    <location>
        <begin position="172"/>
        <end position="197"/>
    </location>
</feature>